<dbReference type="InterPro" id="IPR015943">
    <property type="entry name" value="WD40/YVTN_repeat-like_dom_sf"/>
</dbReference>
<proteinExistence type="inferred from homology"/>
<dbReference type="Pfam" id="PF25293">
    <property type="entry name" value="Beta-prop_EMC1_N"/>
    <property type="match status" value="1"/>
</dbReference>
<comment type="similarity">
    <text evidence="2">Belongs to the EMC1 family.</text>
</comment>
<dbReference type="InterPro" id="IPR018391">
    <property type="entry name" value="PQQ_b-propeller_rpt"/>
</dbReference>
<keyword evidence="16" id="KW-1185">Reference proteome</keyword>
<evidence type="ECO:0000313" key="15">
    <source>
        <dbReference type="EMBL" id="THH17682.1"/>
    </source>
</evidence>
<dbReference type="Pfam" id="PF07774">
    <property type="entry name" value="EMC1_C"/>
    <property type="match status" value="1"/>
</dbReference>
<evidence type="ECO:0000256" key="1">
    <source>
        <dbReference type="ARBA" id="ARBA00004115"/>
    </source>
</evidence>
<dbReference type="OrthoDB" id="28092at2759"/>
<dbReference type="GO" id="GO:0005975">
    <property type="term" value="P:carbohydrate metabolic process"/>
    <property type="evidence" value="ECO:0007669"/>
    <property type="project" value="InterPro"/>
</dbReference>
<evidence type="ECO:0000256" key="11">
    <source>
        <dbReference type="ARBA" id="ARBA00023180"/>
    </source>
</evidence>
<dbReference type="InterPro" id="IPR013320">
    <property type="entry name" value="ConA-like_dom_sf"/>
</dbReference>
<dbReference type="InterPro" id="IPR043133">
    <property type="entry name" value="GTP-CH-I_C/QueF"/>
</dbReference>
<name>A0A4S4LYM1_9AGAM</name>
<dbReference type="InterPro" id="IPR026895">
    <property type="entry name" value="EMC1"/>
</dbReference>
<evidence type="ECO:0000259" key="14">
    <source>
        <dbReference type="PROSITE" id="PS51762"/>
    </source>
</evidence>
<sequence>MSATSTLLLLLELFLHKQSVPHAFHCILSPLPRLHLPDTRNASPRDRQRSLVFIASWLTVVYALHESEAGIVDWYQANIGVPLSESLSTGPSFHSKHGQPPTEGLLLSATSSNVLAALNAGNGSVAWRYVYGPSDNVIYYQRNEDVVACLSGPGGAILRLLDYSTGDLLVERPLHQPDDAPLLEPDGPGASIAFLSTDEQSTKLFVLTNGYILQCVDRSGEVQWTWKAPDQTSLVLYSKVIATHSTIYLIGVAKSFASYTLTVTTISPLTGEVLATADIPSSISDGPFGLISLQDVLPRVVWLEAGSIRSVQLTPELKEKPASVKGAAYDRIIDVGLGGRGHFVALKSDGSGRVLKLDTERGGLKVIWEFSDSARSDRHAESLYMGGLDKDGRPYIGRVFWSHKASAHIYAPHLAEGKGLVSGFTFNFDTNTHGIISHAALYAAYQKDYDVLPYIALTTTTGAVQLWQGDKVQWTREESLAHIRVAEMIELPERKTIASHVGDGRESFSQRLKRQLSDARDFPAYISHFIKRFATGSYASATSRAAPVDVDASEPISRDEFGFRKIIVTATDMGKVYGLDSSNGEILWSRVLGLGWAAQVGGRIIPMKLFATTVVSDGKEPQVVLITQRKAENGLVDTVVFHIDALTGEDATGASSSNEVLPGVDIISGPLIESYMLQGQSKMVILLDEFRQVYLYPDTSDKQQSFTTMAPSLYLPLRTGEPGRRQFTGHQIALDSGLGGKAQAYPVWATSLPPLHEILAVVPRPSDPVASVGKVLGNRTTLYKYLNPHLFAVLTTCPHSCGVHVLDGAKGSLVYSATVGKGSGACDIKATFVENWLVYVYWDSEFEGVGMTKGYRVVSVELYEGRGVDDKTSSSDMSSFSNRSTAVNVFEQSFIFPHGITAIATTSTKFGVTMKDIIVANVKHQIQSFPRRMLDPRRPKQKPTSEEQEEFLFQYDPVIPDDSRRVLSHNYEVANIRRILTSPAQLESTSLVFAYGLDLFFTRTAPSGTFDVLSDNFNKVQLVLTVCGLAAAIIITKPMAANTINQQSSKRMDELTNRALEIFDDQLHEELKASCWGLPHPQPLQISTHLHLHPTSLALAAATDDSRLTVHYWDLSRELLALGEAGASYPGGRELARRATGVVFEWTSDAVREARVVLEAPKGYVRAEGPMGWEVVTANTANGRTQVVTAFVKGLSLSVLLSSQVEQRDKRQRVIVDIWIVEEYGVAEEVDYCRIFDVVVQDMESSSHKTMEKIGAGGHPGRVRRGREHTRGDDSREEAAHIFLYGCVGRPAHETEKRLHTDVSSCYRMMCNVLFNDSGQTAMKLFFVTVPVFATLFLATKADTVVIPKSSFDNYTNLEKYWSYLYPWGSDHNGSARMVGNSTNHDHISVANGVLTLKAMPTSNQPASTAAPYPAIHYFSGTIYANEQINVDGTDAVGYTVSGEFIAPTAIGTWPAFWLTAVEGWPPESDIGEWKGTQQTWFNTFNTSSQVHSTIVDWPTDGAFHSVSATLRTIEGSTTDLSIEYFLDGVLKATDVAANFRGAAMWLIIDLQVSCYIFFTGMPGTQVPCGLARKL</sequence>
<evidence type="ECO:0000256" key="8">
    <source>
        <dbReference type="ARBA" id="ARBA00022909"/>
    </source>
</evidence>
<evidence type="ECO:0000256" key="10">
    <source>
        <dbReference type="ARBA" id="ARBA00023136"/>
    </source>
</evidence>
<dbReference type="PANTHER" id="PTHR21573">
    <property type="entry name" value="ER MEMBRANE PROTEIN COMPLEX SUBUNIT 1"/>
    <property type="match status" value="1"/>
</dbReference>
<evidence type="ECO:0000256" key="7">
    <source>
        <dbReference type="ARBA" id="ARBA00022824"/>
    </source>
</evidence>
<keyword evidence="11" id="KW-0325">Glycoprotein</keyword>
<comment type="subunit">
    <text evidence="3">Component of the ER membrane protein complex (EMC).</text>
</comment>
<accession>A0A4S4LYM1</accession>
<dbReference type="GO" id="GO:0072546">
    <property type="term" value="C:EMC complex"/>
    <property type="evidence" value="ECO:0007669"/>
    <property type="project" value="InterPro"/>
</dbReference>
<dbReference type="InterPro" id="IPR058545">
    <property type="entry name" value="Beta-prop_EMC1_1st"/>
</dbReference>
<protein>
    <recommendedName>
        <fullName evidence="4">ER membrane protein complex subunit 1</fullName>
    </recommendedName>
</protein>
<dbReference type="GO" id="GO:0046656">
    <property type="term" value="P:folic acid biosynthetic process"/>
    <property type="evidence" value="ECO:0007669"/>
    <property type="project" value="UniProtKB-KW"/>
</dbReference>
<keyword evidence="9" id="KW-1133">Transmembrane helix</keyword>
<dbReference type="Gene3D" id="2.60.120.200">
    <property type="match status" value="1"/>
</dbReference>
<dbReference type="InterPro" id="IPR011047">
    <property type="entry name" value="Quinoprotein_ADH-like_sf"/>
</dbReference>
<gene>
    <name evidence="15" type="ORF">EW146_g3182</name>
</gene>
<keyword evidence="7" id="KW-0256">Endoplasmic reticulum</keyword>
<feature type="region of interest" description="Disordered" evidence="12">
    <location>
        <begin position="1249"/>
        <end position="1272"/>
    </location>
</feature>
<evidence type="ECO:0000256" key="3">
    <source>
        <dbReference type="ARBA" id="ARBA00011276"/>
    </source>
</evidence>
<evidence type="ECO:0000256" key="2">
    <source>
        <dbReference type="ARBA" id="ARBA00007904"/>
    </source>
</evidence>
<reference evidence="15 16" key="1">
    <citation type="submission" date="2019-02" db="EMBL/GenBank/DDBJ databases">
        <title>Genome sequencing of the rare red list fungi Bondarzewia mesenterica.</title>
        <authorList>
            <person name="Buettner E."/>
            <person name="Kellner H."/>
        </authorList>
    </citation>
    <scope>NUCLEOTIDE SEQUENCE [LARGE SCALE GENOMIC DNA]</scope>
    <source>
        <strain evidence="15 16">DSM 108281</strain>
    </source>
</reference>
<keyword evidence="6 13" id="KW-0732">Signal</keyword>
<dbReference type="Proteomes" id="UP000310158">
    <property type="component" value="Unassembled WGS sequence"/>
</dbReference>
<evidence type="ECO:0000256" key="4">
    <source>
        <dbReference type="ARBA" id="ARBA00020824"/>
    </source>
</evidence>
<evidence type="ECO:0000313" key="16">
    <source>
        <dbReference type="Proteomes" id="UP000310158"/>
    </source>
</evidence>
<dbReference type="InterPro" id="IPR011678">
    <property type="entry name" value="EMC1_C"/>
</dbReference>
<dbReference type="SUPFAM" id="SSF49899">
    <property type="entry name" value="Concanavalin A-like lectins/glucanases"/>
    <property type="match status" value="1"/>
</dbReference>
<comment type="subcellular location">
    <subcellularLocation>
        <location evidence="1">Endoplasmic reticulum membrane</location>
        <topology evidence="1">Single-pass type I membrane protein</topology>
    </subcellularLocation>
</comment>
<keyword evidence="10" id="KW-0472">Membrane</keyword>
<dbReference type="GO" id="GO:0034975">
    <property type="term" value="P:protein folding in endoplasmic reticulum"/>
    <property type="evidence" value="ECO:0007669"/>
    <property type="project" value="TreeGrafter"/>
</dbReference>
<dbReference type="EMBL" id="SGPL01000101">
    <property type="protein sequence ID" value="THH17682.1"/>
    <property type="molecule type" value="Genomic_DNA"/>
</dbReference>
<dbReference type="SMART" id="SM00564">
    <property type="entry name" value="PQQ"/>
    <property type="match status" value="5"/>
</dbReference>
<dbReference type="PROSITE" id="PS51762">
    <property type="entry name" value="GH16_2"/>
    <property type="match status" value="1"/>
</dbReference>
<dbReference type="GO" id="GO:0004553">
    <property type="term" value="F:hydrolase activity, hydrolyzing O-glycosyl compounds"/>
    <property type="evidence" value="ECO:0007669"/>
    <property type="project" value="InterPro"/>
</dbReference>
<dbReference type="InterPro" id="IPR000757">
    <property type="entry name" value="Beta-glucanase-like"/>
</dbReference>
<evidence type="ECO:0000256" key="6">
    <source>
        <dbReference type="ARBA" id="ARBA00022729"/>
    </source>
</evidence>
<comment type="caution">
    <text evidence="15">The sequence shown here is derived from an EMBL/GenBank/DDBJ whole genome shotgun (WGS) entry which is preliminary data.</text>
</comment>
<organism evidence="15 16">
    <name type="scientific">Bondarzewia mesenterica</name>
    <dbReference type="NCBI Taxonomy" id="1095465"/>
    <lineage>
        <taxon>Eukaryota</taxon>
        <taxon>Fungi</taxon>
        <taxon>Dikarya</taxon>
        <taxon>Basidiomycota</taxon>
        <taxon>Agaricomycotina</taxon>
        <taxon>Agaricomycetes</taxon>
        <taxon>Russulales</taxon>
        <taxon>Bondarzewiaceae</taxon>
        <taxon>Bondarzewia</taxon>
    </lineage>
</organism>
<feature type="chain" id="PRO_5020333330" description="ER membrane protein complex subunit 1" evidence="13">
    <location>
        <begin position="20"/>
        <end position="1575"/>
    </location>
</feature>
<feature type="domain" description="GH16" evidence="14">
    <location>
        <begin position="1350"/>
        <end position="1575"/>
    </location>
</feature>
<evidence type="ECO:0000256" key="13">
    <source>
        <dbReference type="SAM" id="SignalP"/>
    </source>
</evidence>
<keyword evidence="8" id="KW-0289">Folate biosynthesis</keyword>
<feature type="signal peptide" evidence="13">
    <location>
        <begin position="1"/>
        <end position="19"/>
    </location>
</feature>
<keyword evidence="5" id="KW-0812">Transmembrane</keyword>
<dbReference type="Gene3D" id="2.130.10.10">
    <property type="entry name" value="YVTN repeat-like/Quinoprotein amine dehydrogenase"/>
    <property type="match status" value="1"/>
</dbReference>
<dbReference type="PANTHER" id="PTHR21573:SF0">
    <property type="entry name" value="ER MEMBRANE PROTEIN COMPLEX SUBUNIT 1"/>
    <property type="match status" value="1"/>
</dbReference>
<evidence type="ECO:0000256" key="12">
    <source>
        <dbReference type="SAM" id="MobiDB-lite"/>
    </source>
</evidence>
<evidence type="ECO:0000256" key="5">
    <source>
        <dbReference type="ARBA" id="ARBA00022692"/>
    </source>
</evidence>
<evidence type="ECO:0000256" key="9">
    <source>
        <dbReference type="ARBA" id="ARBA00022989"/>
    </source>
</evidence>
<dbReference type="Gene3D" id="3.30.1130.10">
    <property type="match status" value="1"/>
</dbReference>
<dbReference type="SUPFAM" id="SSF50998">
    <property type="entry name" value="Quinoprotein alcohol dehydrogenase-like"/>
    <property type="match status" value="2"/>
</dbReference>